<keyword evidence="2" id="KW-0433">Leucine-rich repeat</keyword>
<dbReference type="FunFam" id="1.10.10.10:FF:000322">
    <property type="entry name" value="Probable disease resistance protein At1g63360"/>
    <property type="match status" value="1"/>
</dbReference>
<dbReference type="GO" id="GO:0002758">
    <property type="term" value="P:innate immune response-activating signaling pathway"/>
    <property type="evidence" value="ECO:0007669"/>
    <property type="project" value="UniProtKB-ARBA"/>
</dbReference>
<feature type="domain" description="Disease resistance protein winged helix" evidence="10">
    <location>
        <begin position="443"/>
        <end position="519"/>
    </location>
</feature>
<dbReference type="Proteomes" id="UP000604825">
    <property type="component" value="Unassembled WGS sequence"/>
</dbReference>
<dbReference type="SUPFAM" id="SSF52058">
    <property type="entry name" value="L domain-like"/>
    <property type="match status" value="1"/>
</dbReference>
<dbReference type="PRINTS" id="PR00364">
    <property type="entry name" value="DISEASERSIST"/>
</dbReference>
<reference evidence="12" key="1">
    <citation type="submission" date="2020-10" db="EMBL/GenBank/DDBJ databases">
        <authorList>
            <person name="Han B."/>
            <person name="Lu T."/>
            <person name="Zhao Q."/>
            <person name="Huang X."/>
            <person name="Zhao Y."/>
        </authorList>
    </citation>
    <scope>NUCLEOTIDE SEQUENCE</scope>
</reference>
<dbReference type="Gene3D" id="1.20.5.4130">
    <property type="match status" value="1"/>
</dbReference>
<evidence type="ECO:0000259" key="8">
    <source>
        <dbReference type="Pfam" id="PF00931"/>
    </source>
</evidence>
<dbReference type="InterPro" id="IPR042197">
    <property type="entry name" value="Apaf_helical"/>
</dbReference>
<keyword evidence="13" id="KW-1185">Reference proteome</keyword>
<keyword evidence="5" id="KW-0611">Plant defense</keyword>
<evidence type="ECO:0000256" key="7">
    <source>
        <dbReference type="ARBA" id="ARBA00023054"/>
    </source>
</evidence>
<dbReference type="Pfam" id="PF00931">
    <property type="entry name" value="NB-ARC"/>
    <property type="match status" value="1"/>
</dbReference>
<dbReference type="InterPro" id="IPR041118">
    <property type="entry name" value="Rx_N"/>
</dbReference>
<feature type="domain" description="Disease resistance R13L4/SHOC-2-like LRR" evidence="11">
    <location>
        <begin position="568"/>
        <end position="923"/>
    </location>
</feature>
<dbReference type="PANTHER" id="PTHR36766:SF36">
    <property type="entry name" value="AAA+ ATPASE DOMAIN-CONTAINING PROTEIN"/>
    <property type="match status" value="1"/>
</dbReference>
<evidence type="ECO:0000256" key="3">
    <source>
        <dbReference type="ARBA" id="ARBA00022737"/>
    </source>
</evidence>
<keyword evidence="6" id="KW-0067">ATP-binding</keyword>
<protein>
    <submittedName>
        <fullName evidence="12">Uncharacterized protein</fullName>
    </submittedName>
</protein>
<dbReference type="Pfam" id="PF23598">
    <property type="entry name" value="LRR_14"/>
    <property type="match status" value="1"/>
</dbReference>
<dbReference type="Gene3D" id="3.40.50.300">
    <property type="entry name" value="P-loop containing nucleotide triphosphate hydrolases"/>
    <property type="match status" value="1"/>
</dbReference>
<dbReference type="Gene3D" id="3.80.10.10">
    <property type="entry name" value="Ribonuclease Inhibitor"/>
    <property type="match status" value="3"/>
</dbReference>
<dbReference type="OrthoDB" id="762143at2759"/>
<evidence type="ECO:0000256" key="6">
    <source>
        <dbReference type="ARBA" id="ARBA00022840"/>
    </source>
</evidence>
<dbReference type="Pfam" id="PF23559">
    <property type="entry name" value="WHD_DRP"/>
    <property type="match status" value="1"/>
</dbReference>
<keyword evidence="3" id="KW-0677">Repeat</keyword>
<name>A0A811QHD9_9POAL</name>
<evidence type="ECO:0000259" key="9">
    <source>
        <dbReference type="Pfam" id="PF18052"/>
    </source>
</evidence>
<dbReference type="InterPro" id="IPR002182">
    <property type="entry name" value="NB-ARC"/>
</dbReference>
<dbReference type="InterPro" id="IPR058922">
    <property type="entry name" value="WHD_DRP"/>
</dbReference>
<dbReference type="GO" id="GO:0042742">
    <property type="term" value="P:defense response to bacterium"/>
    <property type="evidence" value="ECO:0007669"/>
    <property type="project" value="UniProtKB-ARBA"/>
</dbReference>
<evidence type="ECO:0000259" key="10">
    <source>
        <dbReference type="Pfam" id="PF23559"/>
    </source>
</evidence>
<keyword evidence="7" id="KW-0175">Coiled coil</keyword>
<comment type="caution">
    <text evidence="12">The sequence shown here is derived from an EMBL/GenBank/DDBJ whole genome shotgun (WGS) entry which is preliminary data.</text>
</comment>
<comment type="similarity">
    <text evidence="1">Belongs to the disease resistance NB-LRR family.</text>
</comment>
<evidence type="ECO:0000256" key="5">
    <source>
        <dbReference type="ARBA" id="ARBA00022821"/>
    </source>
</evidence>
<dbReference type="PANTHER" id="PTHR36766">
    <property type="entry name" value="PLANT BROAD-SPECTRUM MILDEW RESISTANCE PROTEIN RPW8"/>
    <property type="match status" value="1"/>
</dbReference>
<dbReference type="InterPro" id="IPR038005">
    <property type="entry name" value="RX-like_CC"/>
</dbReference>
<keyword evidence="4" id="KW-0547">Nucleotide-binding</keyword>
<dbReference type="GO" id="GO:0009626">
    <property type="term" value="P:plant-type hypersensitive response"/>
    <property type="evidence" value="ECO:0007669"/>
    <property type="project" value="UniProtKB-ARBA"/>
</dbReference>
<dbReference type="InterPro" id="IPR032675">
    <property type="entry name" value="LRR_dom_sf"/>
</dbReference>
<proteinExistence type="inferred from homology"/>
<evidence type="ECO:0000313" key="13">
    <source>
        <dbReference type="Proteomes" id="UP000604825"/>
    </source>
</evidence>
<dbReference type="GO" id="GO:0043531">
    <property type="term" value="F:ADP binding"/>
    <property type="evidence" value="ECO:0007669"/>
    <property type="project" value="InterPro"/>
</dbReference>
<evidence type="ECO:0000313" key="12">
    <source>
        <dbReference type="EMBL" id="CAD6255483.1"/>
    </source>
</evidence>
<accession>A0A811QHD9</accession>
<dbReference type="Gene3D" id="1.10.8.430">
    <property type="entry name" value="Helical domain of apoptotic protease-activating factors"/>
    <property type="match status" value="1"/>
</dbReference>
<dbReference type="GO" id="GO:0005524">
    <property type="term" value="F:ATP binding"/>
    <property type="evidence" value="ECO:0007669"/>
    <property type="project" value="UniProtKB-KW"/>
</dbReference>
<gene>
    <name evidence="12" type="ORF">NCGR_LOCUS39027</name>
</gene>
<evidence type="ECO:0000256" key="1">
    <source>
        <dbReference type="ARBA" id="ARBA00008894"/>
    </source>
</evidence>
<dbReference type="CDD" id="cd14798">
    <property type="entry name" value="RX-CC_like"/>
    <property type="match status" value="1"/>
</dbReference>
<dbReference type="EMBL" id="CAJGYO010000010">
    <property type="protein sequence ID" value="CAD6255483.1"/>
    <property type="molecule type" value="Genomic_DNA"/>
</dbReference>
<evidence type="ECO:0000259" key="11">
    <source>
        <dbReference type="Pfam" id="PF23598"/>
    </source>
</evidence>
<evidence type="ECO:0000256" key="2">
    <source>
        <dbReference type="ARBA" id="ARBA00022614"/>
    </source>
</evidence>
<sequence length="1304" mass="146652">MAAALDALAPYVKKLIADMAQEEVSMLLGVSAEITKLENNMEGLKAFMADAERRHITDTSVQRWSTKLNNAMYDATDILDLCQLEADKRRESRGGDGVEQKLPSCFQPLLFCLRNPMFAHKIGSRIKELNQRLESIYKEADKYKFNIGLGSNPEPRKLTAAELSSYRTSSLVDESAIVGEQIERDTTELIHLLTSSDNNHNIKVVSIIGVGGMGKTTLAQKIFNDATIQEHFKTKTIWLSITQQFDEVELLRTAIKHAGGDHGAEKDKNTLTETLFHTLSSGRFLLVMDDVWSQKVWNDVLSVPVRNASKKQPGSRVLVTTRSAHLPQQMQAPLHQHRVKPLENDDAWSLLKKQLQPDLVDGIDQLKTIGMEILENCDGLPLAIKVIGGLLSTRYPSEHEWKSVLNKPAWSLTGQPPELDNRLYLSYDDLSPQIKQCFLYCSLFPKGKEIIGNVVTQMWISEGFIQPLDGSSIISHEYGFEEMATEYYRELIKRNLIEPIEGCLLTEYRCTMHDVVRTFAEYMAREESLVVVVGREHAATGMHVRRLSIKQTVSVLDWGILQRRESLRTLIINSRVNFHLPGDSLSSFSSLRVLYICSANSDTLVPFLSKLKHLRYLHLEDTDISRLPDDIHKMKFLLYIYLLGCKKMGHLPSKIIKLVHLRSLDTTSSNISAAPKGFGGLTNLRSLFSFPVHVDMDASNSWCSLQELEHLSQLRDLTLYGLEKVQDSRMAEKAMISSKRHLGYLELNYSASGHTIGTGGGEAEQQQQQSVTEEVLEKLCPPISLENLSLEGGYVGRQLPNWMCAPASADFKSLRYLRLENLPCCTQLPDGLCCLPSLELLIIVDAPAIKRIGPQFQASSSVEARGSDASTSAPFPKLRNLQLIGLCEWEEWEWNNCEEHRDVETAIAMPCLERLQIQNCKLSCLPPGLASTKRRTLRELWLYELTNLTHVENIPSVVKLDVFDCPELKKISCLSMLQKIRIARCPKLEVLEGVAALDSLVLEDATMDTLPDYLRAVNPRYLELYCNKKLHESSSSPGSSEWNKGWGQALPLQVALKLEVQWSVVTIGSDTKFPNEGLIQPPDKRRSTSSHEYGLEDIATEYYRDLIKRNLIEPMEVYSLTGYRCTMHDVVRSFAEYMVREESVVMVGQEQATTSGGGMLVRHLSIGQTVSVVEWAVLQRHESLRTLIVNSRVNFHPGDSGFSAVPKGFSELTNLRSFRGFPVHVDMDASNSWCSLQELEPLSQLRDLTLYGLEKVHDSRMAEKTMISSKRHLGYLELNYSASGHTIGTGGAEAEQQQQQSGHT</sequence>
<evidence type="ECO:0000256" key="4">
    <source>
        <dbReference type="ARBA" id="ARBA00022741"/>
    </source>
</evidence>
<feature type="domain" description="Disease resistance N-terminal" evidence="9">
    <location>
        <begin position="16"/>
        <end position="92"/>
    </location>
</feature>
<dbReference type="InterPro" id="IPR036388">
    <property type="entry name" value="WH-like_DNA-bd_sf"/>
</dbReference>
<dbReference type="SUPFAM" id="SSF52540">
    <property type="entry name" value="P-loop containing nucleoside triphosphate hydrolases"/>
    <property type="match status" value="1"/>
</dbReference>
<dbReference type="InterPro" id="IPR027417">
    <property type="entry name" value="P-loop_NTPase"/>
</dbReference>
<dbReference type="Gene3D" id="1.10.10.10">
    <property type="entry name" value="Winged helix-like DNA-binding domain superfamily/Winged helix DNA-binding domain"/>
    <property type="match status" value="1"/>
</dbReference>
<dbReference type="Pfam" id="PF18052">
    <property type="entry name" value="Rx_N"/>
    <property type="match status" value="1"/>
</dbReference>
<organism evidence="12 13">
    <name type="scientific">Miscanthus lutarioriparius</name>
    <dbReference type="NCBI Taxonomy" id="422564"/>
    <lineage>
        <taxon>Eukaryota</taxon>
        <taxon>Viridiplantae</taxon>
        <taxon>Streptophyta</taxon>
        <taxon>Embryophyta</taxon>
        <taxon>Tracheophyta</taxon>
        <taxon>Spermatophyta</taxon>
        <taxon>Magnoliopsida</taxon>
        <taxon>Liliopsida</taxon>
        <taxon>Poales</taxon>
        <taxon>Poaceae</taxon>
        <taxon>PACMAD clade</taxon>
        <taxon>Panicoideae</taxon>
        <taxon>Andropogonodae</taxon>
        <taxon>Andropogoneae</taxon>
        <taxon>Saccharinae</taxon>
        <taxon>Miscanthus</taxon>
    </lineage>
</organism>
<dbReference type="InterPro" id="IPR055414">
    <property type="entry name" value="LRR_R13L4/SHOC2-like"/>
</dbReference>
<feature type="domain" description="NB-ARC" evidence="8">
    <location>
        <begin position="189"/>
        <end position="354"/>
    </location>
</feature>